<sequence length="169" mass="18748">MSKPRHFGRGGYGNVTTEPDQDSSQAPVQVFTSPQQTFHAGRGGYGNVQPVQTMPTQSPEEYLSEVDHAMTVKKGDVFKIGRGGAGNVYVEGENGAEIPADSVERGRPAGEADNSQNQQQQNEGFFARIGRRFSSGSRSRSREQHREQREQSKSRERRDQPPAVERRNS</sequence>
<accession>A0ABR1F786</accession>
<dbReference type="PANTHER" id="PTHR34693:SF1">
    <property type="entry name" value="PROTEIN PAR32"/>
    <property type="match status" value="1"/>
</dbReference>
<reference evidence="2 3" key="1">
    <citation type="submission" date="2024-03" db="EMBL/GenBank/DDBJ databases">
        <title>Genome-scale model development and genomic sequencing of the oleaginous clade Lipomyces.</title>
        <authorList>
            <consortium name="Lawrence Berkeley National Laboratory"/>
            <person name="Czajka J.J."/>
            <person name="Han Y."/>
            <person name="Kim J."/>
            <person name="Mondo S.J."/>
            <person name="Hofstad B.A."/>
            <person name="Robles A."/>
            <person name="Haridas S."/>
            <person name="Riley R."/>
            <person name="LaButti K."/>
            <person name="Pangilinan J."/>
            <person name="Andreopoulos W."/>
            <person name="Lipzen A."/>
            <person name="Yan J."/>
            <person name="Wang M."/>
            <person name="Ng V."/>
            <person name="Grigoriev I.V."/>
            <person name="Spatafora J.W."/>
            <person name="Magnuson J.K."/>
            <person name="Baker S.E."/>
            <person name="Pomraning K.R."/>
        </authorList>
    </citation>
    <scope>NUCLEOTIDE SEQUENCE [LARGE SCALE GENOMIC DNA]</scope>
    <source>
        <strain evidence="2 3">Phaff 52-87</strain>
    </source>
</reference>
<feature type="compositionally biased region" description="Polar residues" evidence="1">
    <location>
        <begin position="14"/>
        <end position="38"/>
    </location>
</feature>
<feature type="compositionally biased region" description="Polar residues" evidence="1">
    <location>
        <begin position="113"/>
        <end position="123"/>
    </location>
</feature>
<gene>
    <name evidence="2" type="ORF">BZA70DRAFT_138427</name>
</gene>
<dbReference type="EMBL" id="JBBJBU010000004">
    <property type="protein sequence ID" value="KAK7205699.1"/>
    <property type="molecule type" value="Genomic_DNA"/>
</dbReference>
<dbReference type="InterPro" id="IPR022024">
    <property type="entry name" value="DUF3602"/>
</dbReference>
<dbReference type="RefSeq" id="XP_064768732.1">
    <property type="nucleotide sequence ID" value="XM_064909617.1"/>
</dbReference>
<organism evidence="2 3">
    <name type="scientific">Myxozyma melibiosi</name>
    <dbReference type="NCBI Taxonomy" id="54550"/>
    <lineage>
        <taxon>Eukaryota</taxon>
        <taxon>Fungi</taxon>
        <taxon>Dikarya</taxon>
        <taxon>Ascomycota</taxon>
        <taxon>Saccharomycotina</taxon>
        <taxon>Lipomycetes</taxon>
        <taxon>Lipomycetales</taxon>
        <taxon>Lipomycetaceae</taxon>
        <taxon>Myxozyma</taxon>
    </lineage>
</organism>
<name>A0ABR1F786_9ASCO</name>
<keyword evidence="3" id="KW-1185">Reference proteome</keyword>
<feature type="region of interest" description="Disordered" evidence="1">
    <location>
        <begin position="1"/>
        <end position="60"/>
    </location>
</feature>
<dbReference type="PANTHER" id="PTHR34693">
    <property type="entry name" value="PROTEIN PAR32"/>
    <property type="match status" value="1"/>
</dbReference>
<feature type="compositionally biased region" description="Basic and acidic residues" evidence="1">
    <location>
        <begin position="140"/>
        <end position="169"/>
    </location>
</feature>
<feature type="compositionally biased region" description="Polar residues" evidence="1">
    <location>
        <begin position="49"/>
        <end position="59"/>
    </location>
</feature>
<evidence type="ECO:0000313" key="2">
    <source>
        <dbReference type="EMBL" id="KAK7205699.1"/>
    </source>
</evidence>
<dbReference type="Proteomes" id="UP001498771">
    <property type="component" value="Unassembled WGS sequence"/>
</dbReference>
<feature type="region of interest" description="Disordered" evidence="1">
    <location>
        <begin position="82"/>
        <end position="169"/>
    </location>
</feature>
<comment type="caution">
    <text evidence="2">The sequence shown here is derived from an EMBL/GenBank/DDBJ whole genome shotgun (WGS) entry which is preliminary data.</text>
</comment>
<dbReference type="GeneID" id="90035129"/>
<evidence type="ECO:0000256" key="1">
    <source>
        <dbReference type="SAM" id="MobiDB-lite"/>
    </source>
</evidence>
<dbReference type="Pfam" id="PF12223">
    <property type="entry name" value="DUF3602"/>
    <property type="match status" value="1"/>
</dbReference>
<proteinExistence type="predicted"/>
<dbReference type="InterPro" id="IPR053203">
    <property type="entry name" value="Cisplatin_resist-associated"/>
</dbReference>
<protein>
    <submittedName>
        <fullName evidence="2">Uncharacterized protein</fullName>
    </submittedName>
</protein>
<evidence type="ECO:0000313" key="3">
    <source>
        <dbReference type="Proteomes" id="UP001498771"/>
    </source>
</evidence>